<feature type="compositionally biased region" description="Low complexity" evidence="1">
    <location>
        <begin position="39"/>
        <end position="50"/>
    </location>
</feature>
<feature type="non-terminal residue" evidence="2">
    <location>
        <position position="1"/>
    </location>
</feature>
<feature type="region of interest" description="Disordered" evidence="1">
    <location>
        <begin position="1"/>
        <end position="67"/>
    </location>
</feature>
<sequence>DKQKGGIEETSGPAKQKRNNGRSSGTGSASDGGNSCVGATSSHAASTHQAAVHKAAGRAQAASQSIQ</sequence>
<dbReference type="EMBL" id="CAMGYJ010000007">
    <property type="protein sequence ID" value="CAI0444650.1"/>
    <property type="molecule type" value="Genomic_DNA"/>
</dbReference>
<organism evidence="2 3">
    <name type="scientific">Linum tenue</name>
    <dbReference type="NCBI Taxonomy" id="586396"/>
    <lineage>
        <taxon>Eukaryota</taxon>
        <taxon>Viridiplantae</taxon>
        <taxon>Streptophyta</taxon>
        <taxon>Embryophyta</taxon>
        <taxon>Tracheophyta</taxon>
        <taxon>Spermatophyta</taxon>
        <taxon>Magnoliopsida</taxon>
        <taxon>eudicotyledons</taxon>
        <taxon>Gunneridae</taxon>
        <taxon>Pentapetalae</taxon>
        <taxon>rosids</taxon>
        <taxon>fabids</taxon>
        <taxon>Malpighiales</taxon>
        <taxon>Linaceae</taxon>
        <taxon>Linum</taxon>
    </lineage>
</organism>
<feature type="compositionally biased region" description="Polar residues" evidence="1">
    <location>
        <begin position="21"/>
        <end position="33"/>
    </location>
</feature>
<comment type="caution">
    <text evidence="2">The sequence shown here is derived from an EMBL/GenBank/DDBJ whole genome shotgun (WGS) entry which is preliminary data.</text>
</comment>
<proteinExistence type="predicted"/>
<gene>
    <name evidence="2" type="ORF">LITE_LOCUS28181</name>
</gene>
<name>A0AAV0MEE4_9ROSI</name>
<feature type="non-terminal residue" evidence="2">
    <location>
        <position position="67"/>
    </location>
</feature>
<keyword evidence="3" id="KW-1185">Reference proteome</keyword>
<evidence type="ECO:0000313" key="2">
    <source>
        <dbReference type="EMBL" id="CAI0444650.1"/>
    </source>
</evidence>
<dbReference type="AlphaFoldDB" id="A0AAV0MEE4"/>
<evidence type="ECO:0000256" key="1">
    <source>
        <dbReference type="SAM" id="MobiDB-lite"/>
    </source>
</evidence>
<evidence type="ECO:0000313" key="3">
    <source>
        <dbReference type="Proteomes" id="UP001154282"/>
    </source>
</evidence>
<reference evidence="2" key="1">
    <citation type="submission" date="2022-08" db="EMBL/GenBank/DDBJ databases">
        <authorList>
            <person name="Gutierrez-Valencia J."/>
        </authorList>
    </citation>
    <scope>NUCLEOTIDE SEQUENCE</scope>
</reference>
<protein>
    <submittedName>
        <fullName evidence="2">Uncharacterized protein</fullName>
    </submittedName>
</protein>
<accession>A0AAV0MEE4</accession>
<dbReference type="Proteomes" id="UP001154282">
    <property type="component" value="Unassembled WGS sequence"/>
</dbReference>